<dbReference type="EMBL" id="FLQX01000095">
    <property type="protein sequence ID" value="SBT05367.1"/>
    <property type="molecule type" value="Genomic_DNA"/>
</dbReference>
<dbReference type="Gene3D" id="3.40.50.12230">
    <property type="match status" value="1"/>
</dbReference>
<evidence type="ECO:0000259" key="1">
    <source>
        <dbReference type="Pfam" id="PF00551"/>
    </source>
</evidence>
<dbReference type="InterPro" id="IPR002376">
    <property type="entry name" value="Formyl_transf_N"/>
</dbReference>
<dbReference type="GO" id="GO:0003824">
    <property type="term" value="F:catalytic activity"/>
    <property type="evidence" value="ECO:0007669"/>
    <property type="project" value="InterPro"/>
</dbReference>
<dbReference type="InterPro" id="IPR005793">
    <property type="entry name" value="Formyl_trans_C"/>
</dbReference>
<evidence type="ECO:0000313" key="3">
    <source>
        <dbReference type="EMBL" id="SBT05367.1"/>
    </source>
</evidence>
<feature type="domain" description="Formyl transferase N-terminal" evidence="1">
    <location>
        <begin position="40"/>
        <end position="144"/>
    </location>
</feature>
<dbReference type="AlphaFoldDB" id="A0A1A8XLS9"/>
<dbReference type="SUPFAM" id="SSF53328">
    <property type="entry name" value="Formyltransferase"/>
    <property type="match status" value="1"/>
</dbReference>
<dbReference type="InterPro" id="IPR009188">
    <property type="entry name" value="NiFe-hyd_mat_HypX/HoxX"/>
</dbReference>
<dbReference type="CDD" id="cd08701">
    <property type="entry name" value="FMT_C_HypX"/>
    <property type="match status" value="1"/>
</dbReference>
<dbReference type="InterPro" id="IPR001753">
    <property type="entry name" value="Enoyl-CoA_hydra/iso"/>
</dbReference>
<dbReference type="InterPro" id="IPR047180">
    <property type="entry name" value="HoxX-like"/>
</dbReference>
<dbReference type="PIRSF" id="PIRSF006787">
    <property type="entry name" value="Hydrgn_mat_HoxX"/>
    <property type="match status" value="1"/>
</dbReference>
<dbReference type="SUPFAM" id="SSF50486">
    <property type="entry name" value="FMT C-terminal domain-like"/>
    <property type="match status" value="1"/>
</dbReference>
<protein>
    <submittedName>
        <fullName evidence="3">Hydrogenase maturation factor HoxX</fullName>
    </submittedName>
</protein>
<organism evidence="3 4">
    <name type="scientific">Candidatus Accumulibacter aalborgensis</name>
    <dbReference type="NCBI Taxonomy" id="1860102"/>
    <lineage>
        <taxon>Bacteria</taxon>
        <taxon>Pseudomonadati</taxon>
        <taxon>Pseudomonadota</taxon>
        <taxon>Betaproteobacteria</taxon>
        <taxon>Candidatus Accumulibacter</taxon>
    </lineage>
</organism>
<dbReference type="PANTHER" id="PTHR43388">
    <property type="entry name" value="HYDROGENASE MATURATION FACTOR HOXX"/>
    <property type="match status" value="1"/>
</dbReference>
<evidence type="ECO:0000313" key="4">
    <source>
        <dbReference type="Proteomes" id="UP000199169"/>
    </source>
</evidence>
<dbReference type="Pfam" id="PF00378">
    <property type="entry name" value="ECH_1"/>
    <property type="match status" value="1"/>
</dbReference>
<dbReference type="Pfam" id="PF02911">
    <property type="entry name" value="Formyl_trans_C"/>
    <property type="match status" value="1"/>
</dbReference>
<dbReference type="PANTHER" id="PTHR43388:SF1">
    <property type="entry name" value="HYDROGENASE MATURATION FACTOR HOXX"/>
    <property type="match status" value="1"/>
</dbReference>
<feature type="domain" description="Formyl transferase C-terminal" evidence="2">
    <location>
        <begin position="174"/>
        <end position="257"/>
    </location>
</feature>
<gene>
    <name evidence="3" type="primary">hoxX</name>
    <name evidence="3" type="ORF">ACCAA_200114</name>
</gene>
<keyword evidence="4" id="KW-1185">Reference proteome</keyword>
<proteinExistence type="predicted"/>
<dbReference type="CDD" id="cd08650">
    <property type="entry name" value="FMT_core_HypX_N"/>
    <property type="match status" value="1"/>
</dbReference>
<dbReference type="Proteomes" id="UP000199169">
    <property type="component" value="Unassembled WGS sequence"/>
</dbReference>
<dbReference type="GO" id="GO:0003677">
    <property type="term" value="F:DNA binding"/>
    <property type="evidence" value="ECO:0007669"/>
    <property type="project" value="UniProtKB-KW"/>
</dbReference>
<dbReference type="InterPro" id="IPR029045">
    <property type="entry name" value="ClpP/crotonase-like_dom_sf"/>
</dbReference>
<dbReference type="STRING" id="1860102.ACCAA_200114"/>
<sequence>MRILFLCHAFNSLSQRLYSELGTRGHQLSIEFDITGSVAEEAVALYRPELIIAPYLRRAIPASIWQRHVCLIVHPGIVGDRGPSALDWAIQGGERTWGVTVLQATGEMDSGPIWAAETFPMRLAKKSSLYRQEVTEAATCAVLQAVDRFAAGAFVPLPLAAADPSARGRQRPLMKQVDRAIDWQRDDTAQILATLNAADGFPGVADELFGEPCQLYDAWPEDTLRGGVPGEVIAWRQTAILRATVDGALWIGHVRRTAAATALKLPAAEVFAEQLVTIPEATLADYFAAAGATWQDIRYQEAGRVGFLHFDFYNGAMSTRQCQRLCAAYQWACRRPVSVIVLMGGRDFWSNGIHLHQIEAAESPADESWANINAIDDLAQAVICSENQLTIAALQGNCGAGGCFLARAADLVWARAGVLLNPHYRNMGNLFGSEYWTYLLPARVGSEAAQAIMRNRLPMSAAAGIAAGFLDACLAGDPDAFRIDVARRAAELAAAPDLAARLQAKRAQRFADEAKKPLASYRTAELAELQRNFYGFDPSYHVARYHFVHKTPASWTPRHLAIHRDLGWRVPQ</sequence>
<dbReference type="InterPro" id="IPR036477">
    <property type="entry name" value="Formyl_transf_N_sf"/>
</dbReference>
<dbReference type="RefSeq" id="WP_186406513.1">
    <property type="nucleotide sequence ID" value="NZ_FLQX01000095.1"/>
</dbReference>
<dbReference type="Pfam" id="PF00551">
    <property type="entry name" value="Formyl_trans_N"/>
    <property type="match status" value="1"/>
</dbReference>
<evidence type="ECO:0000259" key="2">
    <source>
        <dbReference type="Pfam" id="PF02911"/>
    </source>
</evidence>
<accession>A0A1A8XLS9</accession>
<reference evidence="3 4" key="1">
    <citation type="submission" date="2016-06" db="EMBL/GenBank/DDBJ databases">
        <authorList>
            <person name="Kjaerup R.B."/>
            <person name="Dalgaard T.S."/>
            <person name="Juul-Madsen H.R."/>
        </authorList>
    </citation>
    <scope>NUCLEOTIDE SEQUENCE [LARGE SCALE GENOMIC DNA]</scope>
    <source>
        <strain evidence="3">3</strain>
    </source>
</reference>
<dbReference type="Gene3D" id="3.90.226.10">
    <property type="entry name" value="2-enoyl-CoA Hydratase, Chain A, domain 1"/>
    <property type="match status" value="1"/>
</dbReference>
<dbReference type="InterPro" id="IPR011034">
    <property type="entry name" value="Formyl_transferase-like_C_sf"/>
</dbReference>
<name>A0A1A8XLS9_9PROT</name>
<dbReference type="SUPFAM" id="SSF52096">
    <property type="entry name" value="ClpP/crotonase"/>
    <property type="match status" value="1"/>
</dbReference>
<keyword evidence="3" id="KW-0371">Homeobox</keyword>
<dbReference type="CDD" id="cd06558">
    <property type="entry name" value="crotonase-like"/>
    <property type="match status" value="1"/>
</dbReference>